<keyword evidence="1" id="KW-0472">Membrane</keyword>
<gene>
    <name evidence="3" type="ORF">GCM10009744_45640</name>
</gene>
<feature type="transmembrane region" description="Helical" evidence="1">
    <location>
        <begin position="28"/>
        <end position="48"/>
    </location>
</feature>
<name>A0ABP4RL33_9ACTN</name>
<organism evidence="3 4">
    <name type="scientific">Kribbella alba</name>
    <dbReference type="NCBI Taxonomy" id="190197"/>
    <lineage>
        <taxon>Bacteria</taxon>
        <taxon>Bacillati</taxon>
        <taxon>Actinomycetota</taxon>
        <taxon>Actinomycetes</taxon>
        <taxon>Propionibacteriales</taxon>
        <taxon>Kribbellaceae</taxon>
        <taxon>Kribbella</taxon>
    </lineage>
</organism>
<feature type="transmembrane region" description="Helical" evidence="1">
    <location>
        <begin position="132"/>
        <end position="152"/>
    </location>
</feature>
<accession>A0ABP4RL33</accession>
<dbReference type="InterPro" id="IPR003675">
    <property type="entry name" value="Rce1/LyrA-like_dom"/>
</dbReference>
<evidence type="ECO:0000313" key="3">
    <source>
        <dbReference type="EMBL" id="GAA1649081.1"/>
    </source>
</evidence>
<dbReference type="Proteomes" id="UP001501319">
    <property type="component" value="Unassembled WGS sequence"/>
</dbReference>
<protein>
    <recommendedName>
        <fullName evidence="2">CAAX prenyl protease 2/Lysostaphin resistance protein A-like domain-containing protein</fullName>
    </recommendedName>
</protein>
<feature type="transmembrane region" description="Helical" evidence="1">
    <location>
        <begin position="158"/>
        <end position="179"/>
    </location>
</feature>
<keyword evidence="1" id="KW-0812">Transmembrane</keyword>
<evidence type="ECO:0000259" key="2">
    <source>
        <dbReference type="Pfam" id="PF02517"/>
    </source>
</evidence>
<feature type="domain" description="CAAX prenyl protease 2/Lysostaphin resistance protein A-like" evidence="2">
    <location>
        <begin position="100"/>
        <end position="198"/>
    </location>
</feature>
<reference evidence="4" key="1">
    <citation type="journal article" date="2019" name="Int. J. Syst. Evol. Microbiol.">
        <title>The Global Catalogue of Microorganisms (GCM) 10K type strain sequencing project: providing services to taxonomists for standard genome sequencing and annotation.</title>
        <authorList>
            <consortium name="The Broad Institute Genomics Platform"/>
            <consortium name="The Broad Institute Genome Sequencing Center for Infectious Disease"/>
            <person name="Wu L."/>
            <person name="Ma J."/>
        </authorList>
    </citation>
    <scope>NUCLEOTIDE SEQUENCE [LARGE SCALE GENOMIC DNA]</scope>
    <source>
        <strain evidence="4">JCM 14306</strain>
    </source>
</reference>
<comment type="caution">
    <text evidence="3">The sequence shown here is derived from an EMBL/GenBank/DDBJ whole genome shotgun (WGS) entry which is preliminary data.</text>
</comment>
<dbReference type="Pfam" id="PF02517">
    <property type="entry name" value="Rce1-like"/>
    <property type="match status" value="1"/>
</dbReference>
<evidence type="ECO:0000313" key="4">
    <source>
        <dbReference type="Proteomes" id="UP001501319"/>
    </source>
</evidence>
<feature type="transmembrane region" description="Helical" evidence="1">
    <location>
        <begin position="69"/>
        <end position="88"/>
    </location>
</feature>
<dbReference type="RefSeq" id="WP_344113948.1">
    <property type="nucleotide sequence ID" value="NZ_BAAANE010000007.1"/>
</dbReference>
<sequence>MTTSRFLLGFVILYGVLAGLAELDATGRIGIVILAAVLPAAIAVERFLGHLRPEVALRKLGLGRPDPQAVIVAAVVSALILGVYPLVTQLTGAVITLKPGWPWLLVGIFAFHGLAEELVWRGYAFRRLRSRHSFGVAVLATMPLVAATHVPVLFRSGLVVGVAAVLVAAVTSLPLAYLFETGRQTIWAPAIVHTAIDSFKLVNVPTDASLIFSLTFTAVSLTVPLLALGARPATPSARITQEES</sequence>
<keyword evidence="4" id="KW-1185">Reference proteome</keyword>
<keyword evidence="1" id="KW-1133">Transmembrane helix</keyword>
<feature type="transmembrane region" description="Helical" evidence="1">
    <location>
        <begin position="208"/>
        <end position="228"/>
    </location>
</feature>
<evidence type="ECO:0000256" key="1">
    <source>
        <dbReference type="SAM" id="Phobius"/>
    </source>
</evidence>
<proteinExistence type="predicted"/>
<feature type="transmembrane region" description="Helical" evidence="1">
    <location>
        <begin position="100"/>
        <end position="120"/>
    </location>
</feature>
<dbReference type="EMBL" id="BAAANE010000007">
    <property type="protein sequence ID" value="GAA1649081.1"/>
    <property type="molecule type" value="Genomic_DNA"/>
</dbReference>